<dbReference type="CDD" id="cd08566">
    <property type="entry name" value="GDPD_AtGDE_like"/>
    <property type="match status" value="1"/>
</dbReference>
<organism evidence="2 3">
    <name type="scientific">Companilactobacillus pabuli</name>
    <dbReference type="NCBI Taxonomy" id="2714036"/>
    <lineage>
        <taxon>Bacteria</taxon>
        <taxon>Bacillati</taxon>
        <taxon>Bacillota</taxon>
        <taxon>Bacilli</taxon>
        <taxon>Lactobacillales</taxon>
        <taxon>Lactobacillaceae</taxon>
        <taxon>Companilactobacillus</taxon>
    </lineage>
</organism>
<evidence type="ECO:0000259" key="1">
    <source>
        <dbReference type="Pfam" id="PF03009"/>
    </source>
</evidence>
<dbReference type="GO" id="GO:0008081">
    <property type="term" value="F:phosphoric diester hydrolase activity"/>
    <property type="evidence" value="ECO:0007669"/>
    <property type="project" value="InterPro"/>
</dbReference>
<dbReference type="RefSeq" id="WP_059073904.1">
    <property type="nucleotide sequence ID" value="NZ_CP049366.1"/>
</dbReference>
<dbReference type="Proteomes" id="UP000514410">
    <property type="component" value="Chromosome"/>
</dbReference>
<dbReference type="SUPFAM" id="SSF51695">
    <property type="entry name" value="PLC-like phosphodiesterases"/>
    <property type="match status" value="1"/>
</dbReference>
<name>A0A7L7KWI6_9LACO</name>
<evidence type="ECO:0000313" key="3">
    <source>
        <dbReference type="Proteomes" id="UP000514410"/>
    </source>
</evidence>
<dbReference type="PANTHER" id="PTHR46211:SF1">
    <property type="entry name" value="GLYCEROPHOSPHODIESTER PHOSPHODIESTERASE, CYTOPLASMIC"/>
    <property type="match status" value="1"/>
</dbReference>
<gene>
    <name evidence="2" type="ORF">G6534_05670</name>
</gene>
<feature type="domain" description="GP-PDE" evidence="1">
    <location>
        <begin position="22"/>
        <end position="128"/>
    </location>
</feature>
<reference evidence="2 3" key="1">
    <citation type="submission" date="2020-02" db="EMBL/GenBank/DDBJ databases">
        <title>Complete Genome Sequence of Lactobacillus sp. NFFJ11 Isolated from animal feed.</title>
        <authorList>
            <person name="Jung J.Y."/>
        </authorList>
    </citation>
    <scope>NUCLEOTIDE SEQUENCE [LARGE SCALE GENOMIC DNA]</scope>
    <source>
        <strain evidence="2 3">NFFJ11</strain>
    </source>
</reference>
<proteinExistence type="predicted"/>
<dbReference type="GO" id="GO:0006629">
    <property type="term" value="P:lipid metabolic process"/>
    <property type="evidence" value="ECO:0007669"/>
    <property type="project" value="InterPro"/>
</dbReference>
<dbReference type="InterPro" id="IPR030395">
    <property type="entry name" value="GP_PDE_dom"/>
</dbReference>
<dbReference type="PANTHER" id="PTHR46211">
    <property type="entry name" value="GLYCEROPHOSPHORYL DIESTER PHOSPHODIESTERASE"/>
    <property type="match status" value="1"/>
</dbReference>
<evidence type="ECO:0000313" key="2">
    <source>
        <dbReference type="EMBL" id="QMT84141.1"/>
    </source>
</evidence>
<keyword evidence="3" id="KW-1185">Reference proteome</keyword>
<dbReference type="Gene3D" id="3.20.20.190">
    <property type="entry name" value="Phosphatidylinositol (PI) phosphodiesterase"/>
    <property type="match status" value="1"/>
</dbReference>
<dbReference type="AlphaFoldDB" id="A0A7L7KWI6"/>
<protein>
    <submittedName>
        <fullName evidence="2">Glycerophosphodiester phosphodiesterase family protein</fullName>
    </submittedName>
</protein>
<dbReference type="InterPro" id="IPR017946">
    <property type="entry name" value="PLC-like_Pdiesterase_TIM-brl"/>
</dbReference>
<dbReference type="KEGG" id="cpab:G6534_05670"/>
<dbReference type="Pfam" id="PF03009">
    <property type="entry name" value="GDPD"/>
    <property type="match status" value="1"/>
</dbReference>
<accession>A0A7L7KWI6</accession>
<sequence>MKINNRQLEQKLREKDFLILVHRGSHGGNIIENTSDAVKVALLQHADMVEIDVSKSADDNFYIFHDGGEKRLLHELRNIKNLTSQEIKSKLLHNSLDEPIEKRIESFDYFYTHVNHNTLINIDRSWEYWETFLPFLDKYSEMHEYFILKSPPKRKYLRQLNDHRIKYLYFPIITDLEQLEILKEFPDLNLVGLEIIESLEGKFKLINSPKIDSYRREELMLLSNSIKLNDETVLFSGLDDNLALLEGPKSSWNSILKTGINAIQTDWPDILYQYRQTL</sequence>
<dbReference type="EMBL" id="CP049366">
    <property type="protein sequence ID" value="QMT84141.1"/>
    <property type="molecule type" value="Genomic_DNA"/>
</dbReference>